<evidence type="ECO:0000256" key="1">
    <source>
        <dbReference type="SAM" id="MobiDB-lite"/>
    </source>
</evidence>
<feature type="compositionally biased region" description="Basic residues" evidence="1">
    <location>
        <begin position="1"/>
        <end position="17"/>
    </location>
</feature>
<sequence length="107" mass="12203">MAKSLRSKSKLKAKSVKRKGEFQKKYDERSERIAAKVKANLILQNSSKTIDHDNDDDDDDAKMEIDNKNEVPKKISTAGWRGSRHNMYKQSMANKGKGKKSSKSLKF</sequence>
<feature type="domain" description="DUF2423" evidence="2">
    <location>
        <begin position="1"/>
        <end position="42"/>
    </location>
</feature>
<feature type="compositionally biased region" description="Basic and acidic residues" evidence="1">
    <location>
        <begin position="18"/>
        <end position="27"/>
    </location>
</feature>
<accession>A0A1E4TVP4</accession>
<feature type="compositionally biased region" description="Basic residues" evidence="1">
    <location>
        <begin position="96"/>
        <end position="107"/>
    </location>
</feature>
<evidence type="ECO:0000313" key="4">
    <source>
        <dbReference type="Proteomes" id="UP000094236"/>
    </source>
</evidence>
<organism evidence="3 4">
    <name type="scientific">Pachysolen tannophilus NRRL Y-2460</name>
    <dbReference type="NCBI Taxonomy" id="669874"/>
    <lineage>
        <taxon>Eukaryota</taxon>
        <taxon>Fungi</taxon>
        <taxon>Dikarya</taxon>
        <taxon>Ascomycota</taxon>
        <taxon>Saccharomycotina</taxon>
        <taxon>Pichiomycetes</taxon>
        <taxon>Pachysolenaceae</taxon>
        <taxon>Pachysolen</taxon>
    </lineage>
</organism>
<proteinExistence type="predicted"/>
<reference evidence="4" key="1">
    <citation type="submission" date="2016-05" db="EMBL/GenBank/DDBJ databases">
        <title>Comparative genomics of biotechnologically important yeasts.</title>
        <authorList>
            <consortium name="DOE Joint Genome Institute"/>
            <person name="Riley R."/>
            <person name="Haridas S."/>
            <person name="Wolfe K.H."/>
            <person name="Lopes M.R."/>
            <person name="Hittinger C.T."/>
            <person name="Goker M."/>
            <person name="Salamov A."/>
            <person name="Wisecaver J."/>
            <person name="Long T.M."/>
            <person name="Aerts A.L."/>
            <person name="Barry K."/>
            <person name="Choi C."/>
            <person name="Clum A."/>
            <person name="Coughlan A.Y."/>
            <person name="Deshpande S."/>
            <person name="Douglass A.P."/>
            <person name="Hanson S.J."/>
            <person name="Klenk H.-P."/>
            <person name="Labutti K."/>
            <person name="Lapidus A."/>
            <person name="Lindquist E."/>
            <person name="Lipzen A."/>
            <person name="Meier-Kolthoff J.P."/>
            <person name="Ohm R.A."/>
            <person name="Otillar R.P."/>
            <person name="Pangilinan J."/>
            <person name="Peng Y."/>
            <person name="Rokas A."/>
            <person name="Rosa C.A."/>
            <person name="Scheuner C."/>
            <person name="Sibirny A.A."/>
            <person name="Slot J.C."/>
            <person name="Stielow J.B."/>
            <person name="Sun H."/>
            <person name="Kurtzman C.P."/>
            <person name="Blackwell M."/>
            <person name="Grigoriev I.V."/>
            <person name="Jeffries T.W."/>
        </authorList>
    </citation>
    <scope>NUCLEOTIDE SEQUENCE [LARGE SCALE GENOMIC DNA]</scope>
    <source>
        <strain evidence="4">NRRL Y-2460</strain>
    </source>
</reference>
<protein>
    <recommendedName>
        <fullName evidence="2">DUF2423 domain-containing protein</fullName>
    </recommendedName>
</protein>
<feature type="region of interest" description="Disordered" evidence="1">
    <location>
        <begin position="46"/>
        <end position="107"/>
    </location>
</feature>
<keyword evidence="4" id="KW-1185">Reference proteome</keyword>
<dbReference type="Pfam" id="PF10338">
    <property type="entry name" value="YBL028C_N"/>
    <property type="match status" value="1"/>
</dbReference>
<dbReference type="EMBL" id="KV454013">
    <property type="protein sequence ID" value="ODV95811.1"/>
    <property type="molecule type" value="Genomic_DNA"/>
</dbReference>
<dbReference type="PANTHER" id="PTHR28219">
    <property type="entry name" value="UPF0642 PROTEIN YBL028C"/>
    <property type="match status" value="1"/>
</dbReference>
<feature type="region of interest" description="Disordered" evidence="1">
    <location>
        <begin position="1"/>
        <end position="27"/>
    </location>
</feature>
<evidence type="ECO:0000259" key="2">
    <source>
        <dbReference type="Pfam" id="PF10338"/>
    </source>
</evidence>
<dbReference type="OrthoDB" id="4087970at2759"/>
<dbReference type="GO" id="GO:0030687">
    <property type="term" value="C:preribosome, large subunit precursor"/>
    <property type="evidence" value="ECO:0007669"/>
    <property type="project" value="TreeGrafter"/>
</dbReference>
<name>A0A1E4TVP4_PACTA</name>
<feature type="compositionally biased region" description="Basic and acidic residues" evidence="1">
    <location>
        <begin position="62"/>
        <end position="73"/>
    </location>
</feature>
<evidence type="ECO:0000313" key="3">
    <source>
        <dbReference type="EMBL" id="ODV95811.1"/>
    </source>
</evidence>
<dbReference type="STRING" id="669874.A0A1E4TVP4"/>
<dbReference type="AlphaFoldDB" id="A0A1E4TVP4"/>
<gene>
    <name evidence="3" type="ORF">PACTADRAFT_49259</name>
</gene>
<dbReference type="Proteomes" id="UP000094236">
    <property type="component" value="Unassembled WGS sequence"/>
</dbReference>
<dbReference type="InterPro" id="IPR019434">
    <property type="entry name" value="DUF2423"/>
</dbReference>
<dbReference type="PANTHER" id="PTHR28219:SF1">
    <property type="entry name" value="UPF0642 PROTEIN YBL028C"/>
    <property type="match status" value="1"/>
</dbReference>